<dbReference type="SMART" id="SM00248">
    <property type="entry name" value="ANK"/>
    <property type="match status" value="5"/>
</dbReference>
<keyword evidence="5" id="KW-1185">Reference proteome</keyword>
<gene>
    <name evidence="4" type="ORF">BDU57DRAFT_509486</name>
</gene>
<reference evidence="4" key="1">
    <citation type="journal article" date="2020" name="Stud. Mycol.">
        <title>101 Dothideomycetes genomes: a test case for predicting lifestyles and emergence of pathogens.</title>
        <authorList>
            <person name="Haridas S."/>
            <person name="Albert R."/>
            <person name="Binder M."/>
            <person name="Bloem J."/>
            <person name="Labutti K."/>
            <person name="Salamov A."/>
            <person name="Andreopoulos B."/>
            <person name="Baker S."/>
            <person name="Barry K."/>
            <person name="Bills G."/>
            <person name="Bluhm B."/>
            <person name="Cannon C."/>
            <person name="Castanera R."/>
            <person name="Culley D."/>
            <person name="Daum C."/>
            <person name="Ezra D."/>
            <person name="Gonzalez J."/>
            <person name="Henrissat B."/>
            <person name="Kuo A."/>
            <person name="Liang C."/>
            <person name="Lipzen A."/>
            <person name="Lutzoni F."/>
            <person name="Magnuson J."/>
            <person name="Mondo S."/>
            <person name="Nolan M."/>
            <person name="Ohm R."/>
            <person name="Pangilinan J."/>
            <person name="Park H.-J."/>
            <person name="Ramirez L."/>
            <person name="Alfaro M."/>
            <person name="Sun H."/>
            <person name="Tritt A."/>
            <person name="Yoshinaga Y."/>
            <person name="Zwiers L.-H."/>
            <person name="Turgeon B."/>
            <person name="Goodwin S."/>
            <person name="Spatafora J."/>
            <person name="Crous P."/>
            <person name="Grigoriev I."/>
        </authorList>
    </citation>
    <scope>NUCLEOTIDE SEQUENCE</scope>
    <source>
        <strain evidence="4">HMLAC05119</strain>
    </source>
</reference>
<proteinExistence type="predicted"/>
<dbReference type="InterPro" id="IPR002110">
    <property type="entry name" value="Ankyrin_rpt"/>
</dbReference>
<dbReference type="Proteomes" id="UP000800096">
    <property type="component" value="Unassembled WGS sequence"/>
</dbReference>
<dbReference type="Pfam" id="PF00023">
    <property type="entry name" value="Ank"/>
    <property type="match status" value="1"/>
</dbReference>
<feature type="repeat" description="ANK" evidence="3">
    <location>
        <begin position="269"/>
        <end position="301"/>
    </location>
</feature>
<evidence type="ECO:0000256" key="3">
    <source>
        <dbReference type="PROSITE-ProRule" id="PRU00023"/>
    </source>
</evidence>
<evidence type="ECO:0000313" key="5">
    <source>
        <dbReference type="Proteomes" id="UP000800096"/>
    </source>
</evidence>
<protein>
    <submittedName>
        <fullName evidence="4">Ankyrin repeat-containing domain protein</fullName>
    </submittedName>
</protein>
<dbReference type="PANTHER" id="PTHR24198">
    <property type="entry name" value="ANKYRIN REPEAT AND PROTEIN KINASE DOMAIN-CONTAINING PROTEIN"/>
    <property type="match status" value="1"/>
</dbReference>
<dbReference type="EMBL" id="ML979132">
    <property type="protein sequence ID" value="KAF1920973.1"/>
    <property type="molecule type" value="Genomic_DNA"/>
</dbReference>
<keyword evidence="2 3" id="KW-0040">ANK repeat</keyword>
<dbReference type="OrthoDB" id="5369447at2759"/>
<evidence type="ECO:0000256" key="2">
    <source>
        <dbReference type="ARBA" id="ARBA00023043"/>
    </source>
</evidence>
<evidence type="ECO:0000256" key="1">
    <source>
        <dbReference type="ARBA" id="ARBA00022737"/>
    </source>
</evidence>
<dbReference type="InterPro" id="IPR036770">
    <property type="entry name" value="Ankyrin_rpt-contain_sf"/>
</dbReference>
<accession>A0A6A5QZR4</accession>
<dbReference type="AlphaFoldDB" id="A0A6A5QZR4"/>
<keyword evidence="1" id="KW-0677">Repeat</keyword>
<dbReference type="Gene3D" id="1.25.40.20">
    <property type="entry name" value="Ankyrin repeat-containing domain"/>
    <property type="match status" value="2"/>
</dbReference>
<sequence>MTEVTAADLQALPSKYQSSRDLGDVLVGEDTAISLIRASSTGDISMLRGILEESPELALDSPHRIYDEDRPANNKNDVRGVLAMKKSNVYQATLRAAENGHATAVSTLLDFASQNGVKLSSAIDRVTIKKTVENGHADVFEVLAKASPNVAIFDIIQGQRPLDFAIASNDVELAKVILQHGGGREIPMPRPTSSYRGSRLCRSVKSSGTAMIELLLQGGYAVKMSGALQMAAERGAVDTIRLLVEEYGADVNEQLPAETLPRADNSLFASFTPMHFAARLGREEAMMLLERYGAKSDILDVKGRTPSQLLKERKEETKK</sequence>
<evidence type="ECO:0000313" key="4">
    <source>
        <dbReference type="EMBL" id="KAF1920973.1"/>
    </source>
</evidence>
<dbReference type="PROSITE" id="PS50088">
    <property type="entry name" value="ANK_REPEAT"/>
    <property type="match status" value="1"/>
</dbReference>
<dbReference type="PROSITE" id="PS50297">
    <property type="entry name" value="ANK_REP_REGION"/>
    <property type="match status" value="1"/>
</dbReference>
<name>A0A6A5QZR4_AMPQU</name>
<organism evidence="4 5">
    <name type="scientific">Ampelomyces quisqualis</name>
    <name type="common">Powdery mildew agent</name>
    <dbReference type="NCBI Taxonomy" id="50730"/>
    <lineage>
        <taxon>Eukaryota</taxon>
        <taxon>Fungi</taxon>
        <taxon>Dikarya</taxon>
        <taxon>Ascomycota</taxon>
        <taxon>Pezizomycotina</taxon>
        <taxon>Dothideomycetes</taxon>
        <taxon>Pleosporomycetidae</taxon>
        <taxon>Pleosporales</taxon>
        <taxon>Pleosporineae</taxon>
        <taxon>Phaeosphaeriaceae</taxon>
        <taxon>Ampelomyces</taxon>
    </lineage>
</organism>
<dbReference type="PANTHER" id="PTHR24198:SF165">
    <property type="entry name" value="ANKYRIN REPEAT-CONTAINING PROTEIN-RELATED"/>
    <property type="match status" value="1"/>
</dbReference>
<dbReference type="SUPFAM" id="SSF48403">
    <property type="entry name" value="Ankyrin repeat"/>
    <property type="match status" value="1"/>
</dbReference>